<feature type="transmembrane region" description="Helical" evidence="5">
    <location>
        <begin position="12"/>
        <end position="31"/>
    </location>
</feature>
<feature type="domain" description="EamA" evidence="6">
    <location>
        <begin position="154"/>
        <end position="279"/>
    </location>
</feature>
<feature type="transmembrane region" description="Helical" evidence="5">
    <location>
        <begin position="243"/>
        <end position="261"/>
    </location>
</feature>
<reference evidence="7" key="2">
    <citation type="submission" date="2020-09" db="EMBL/GenBank/DDBJ databases">
        <authorList>
            <person name="Sun Q."/>
            <person name="Zhou Y."/>
        </authorList>
    </citation>
    <scope>NUCLEOTIDE SEQUENCE</scope>
    <source>
        <strain evidence="7">CGMCC 1.15322</strain>
    </source>
</reference>
<evidence type="ECO:0000256" key="4">
    <source>
        <dbReference type="ARBA" id="ARBA00023136"/>
    </source>
</evidence>
<keyword evidence="8" id="KW-1185">Reference proteome</keyword>
<sequence length="300" mass="32159">MTLRASAAANRRGILCMMGAMGCFVTNDALVKFASQSMPSAQLIFIRGFMSVLLVLVAAHALGATPRLREATRGWVAIRALVDAIASLLYLSSLFHLPIGNATAINLAAPLFMTMFAALFMAERVRGARWLAVGFGFLGVLLVIQPRAEGFNAWALVCLLGTLFHAARDLMTRRIHASVPSILITLATAVAVTVVSGLGSLLQGWQPFGLFELGLLSLASVFLTGGYYFIINSMRHGEMTLIAPFRYSGLLFALVLGYAVWGEVPNTLAWFGIALLIGSGLYVLVSEKRRLPEAAAAPPD</sequence>
<feature type="transmembrane region" description="Helical" evidence="5">
    <location>
        <begin position="128"/>
        <end position="145"/>
    </location>
</feature>
<comment type="caution">
    <text evidence="7">The sequence shown here is derived from an EMBL/GenBank/DDBJ whole genome shotgun (WGS) entry which is preliminary data.</text>
</comment>
<dbReference type="InterPro" id="IPR037185">
    <property type="entry name" value="EmrE-like"/>
</dbReference>
<proteinExistence type="predicted"/>
<organism evidence="7 8">
    <name type="scientific">Polaromonas eurypsychrophila</name>
    <dbReference type="NCBI Taxonomy" id="1614635"/>
    <lineage>
        <taxon>Bacteria</taxon>
        <taxon>Pseudomonadati</taxon>
        <taxon>Pseudomonadota</taxon>
        <taxon>Betaproteobacteria</taxon>
        <taxon>Burkholderiales</taxon>
        <taxon>Comamonadaceae</taxon>
        <taxon>Polaromonas</taxon>
    </lineage>
</organism>
<comment type="subcellular location">
    <subcellularLocation>
        <location evidence="1">Membrane</location>
        <topology evidence="1">Multi-pass membrane protein</topology>
    </subcellularLocation>
</comment>
<dbReference type="SUPFAM" id="SSF103481">
    <property type="entry name" value="Multidrug resistance efflux transporter EmrE"/>
    <property type="match status" value="2"/>
</dbReference>
<dbReference type="InterPro" id="IPR000620">
    <property type="entry name" value="EamA_dom"/>
</dbReference>
<feature type="transmembrane region" description="Helical" evidence="5">
    <location>
        <begin position="267"/>
        <end position="285"/>
    </location>
</feature>
<accession>A0A916WIL8</accession>
<evidence type="ECO:0000313" key="8">
    <source>
        <dbReference type="Proteomes" id="UP000620596"/>
    </source>
</evidence>
<feature type="transmembrane region" description="Helical" evidence="5">
    <location>
        <begin position="76"/>
        <end position="97"/>
    </location>
</feature>
<evidence type="ECO:0000313" key="7">
    <source>
        <dbReference type="EMBL" id="GGB01469.1"/>
    </source>
</evidence>
<gene>
    <name evidence="7" type="ORF">GCM10011496_23000</name>
</gene>
<dbReference type="Pfam" id="PF00892">
    <property type="entry name" value="EamA"/>
    <property type="match status" value="2"/>
</dbReference>
<dbReference type="RefSeq" id="WP_188708652.1">
    <property type="nucleotide sequence ID" value="NZ_BMIG01000007.1"/>
</dbReference>
<dbReference type="GO" id="GO:0016020">
    <property type="term" value="C:membrane"/>
    <property type="evidence" value="ECO:0007669"/>
    <property type="project" value="UniProtKB-SubCell"/>
</dbReference>
<protein>
    <submittedName>
        <fullName evidence="7">Membrane protein</fullName>
    </submittedName>
</protein>
<dbReference type="PANTHER" id="PTHR22911">
    <property type="entry name" value="ACYL-MALONYL CONDENSING ENZYME-RELATED"/>
    <property type="match status" value="1"/>
</dbReference>
<evidence type="ECO:0000256" key="3">
    <source>
        <dbReference type="ARBA" id="ARBA00022989"/>
    </source>
</evidence>
<evidence type="ECO:0000256" key="2">
    <source>
        <dbReference type="ARBA" id="ARBA00022692"/>
    </source>
</evidence>
<dbReference type="PANTHER" id="PTHR22911:SF6">
    <property type="entry name" value="SOLUTE CARRIER FAMILY 35 MEMBER G1"/>
    <property type="match status" value="1"/>
</dbReference>
<feature type="transmembrane region" description="Helical" evidence="5">
    <location>
        <begin position="151"/>
        <end position="167"/>
    </location>
</feature>
<feature type="transmembrane region" description="Helical" evidence="5">
    <location>
        <begin position="43"/>
        <end position="64"/>
    </location>
</feature>
<keyword evidence="4 5" id="KW-0472">Membrane</keyword>
<feature type="domain" description="EamA" evidence="6">
    <location>
        <begin position="12"/>
        <end position="144"/>
    </location>
</feature>
<feature type="transmembrane region" description="Helical" evidence="5">
    <location>
        <begin position="103"/>
        <end position="121"/>
    </location>
</feature>
<dbReference type="PROSITE" id="PS51257">
    <property type="entry name" value="PROKAR_LIPOPROTEIN"/>
    <property type="match status" value="1"/>
</dbReference>
<keyword evidence="2 5" id="KW-0812">Transmembrane</keyword>
<evidence type="ECO:0000256" key="1">
    <source>
        <dbReference type="ARBA" id="ARBA00004141"/>
    </source>
</evidence>
<evidence type="ECO:0000259" key="6">
    <source>
        <dbReference type="Pfam" id="PF00892"/>
    </source>
</evidence>
<name>A0A916WIL8_9BURK</name>
<dbReference type="AlphaFoldDB" id="A0A916WIL8"/>
<keyword evidence="3 5" id="KW-1133">Transmembrane helix</keyword>
<evidence type="ECO:0000256" key="5">
    <source>
        <dbReference type="SAM" id="Phobius"/>
    </source>
</evidence>
<feature type="transmembrane region" description="Helical" evidence="5">
    <location>
        <begin position="208"/>
        <end position="231"/>
    </location>
</feature>
<reference evidence="7" key="1">
    <citation type="journal article" date="2014" name="Int. J. Syst. Evol. Microbiol.">
        <title>Complete genome sequence of Corynebacterium casei LMG S-19264T (=DSM 44701T), isolated from a smear-ripened cheese.</title>
        <authorList>
            <consortium name="US DOE Joint Genome Institute (JGI-PGF)"/>
            <person name="Walter F."/>
            <person name="Albersmeier A."/>
            <person name="Kalinowski J."/>
            <person name="Ruckert C."/>
        </authorList>
    </citation>
    <scope>NUCLEOTIDE SEQUENCE</scope>
    <source>
        <strain evidence="7">CGMCC 1.15322</strain>
    </source>
</reference>
<feature type="transmembrane region" description="Helical" evidence="5">
    <location>
        <begin position="179"/>
        <end position="202"/>
    </location>
</feature>
<dbReference type="EMBL" id="BMIG01000007">
    <property type="protein sequence ID" value="GGB01469.1"/>
    <property type="molecule type" value="Genomic_DNA"/>
</dbReference>
<dbReference type="Proteomes" id="UP000620596">
    <property type="component" value="Unassembled WGS sequence"/>
</dbReference>